<evidence type="ECO:0000256" key="1">
    <source>
        <dbReference type="SAM" id="Phobius"/>
    </source>
</evidence>
<protein>
    <submittedName>
        <fullName evidence="2">Uncharacterized protein</fullName>
    </submittedName>
</protein>
<feature type="transmembrane region" description="Helical" evidence="1">
    <location>
        <begin position="49"/>
        <end position="70"/>
    </location>
</feature>
<evidence type="ECO:0000313" key="2">
    <source>
        <dbReference type="EMBL" id="OSX68198.1"/>
    </source>
</evidence>
<dbReference type="RefSeq" id="XP_024344992.1">
    <property type="nucleotide sequence ID" value="XM_024483881.1"/>
</dbReference>
<dbReference type="OrthoDB" id="10282639at2759"/>
<feature type="transmembrane region" description="Helical" evidence="1">
    <location>
        <begin position="12"/>
        <end position="37"/>
    </location>
</feature>
<proteinExistence type="predicted"/>
<keyword evidence="1" id="KW-0472">Membrane</keyword>
<keyword evidence="3" id="KW-1185">Reference proteome</keyword>
<evidence type="ECO:0000313" key="3">
    <source>
        <dbReference type="Proteomes" id="UP000194127"/>
    </source>
</evidence>
<keyword evidence="1" id="KW-0812">Transmembrane</keyword>
<dbReference type="GeneID" id="36328830"/>
<organism evidence="2 3">
    <name type="scientific">Postia placenta MAD-698-R-SB12</name>
    <dbReference type="NCBI Taxonomy" id="670580"/>
    <lineage>
        <taxon>Eukaryota</taxon>
        <taxon>Fungi</taxon>
        <taxon>Dikarya</taxon>
        <taxon>Basidiomycota</taxon>
        <taxon>Agaricomycotina</taxon>
        <taxon>Agaricomycetes</taxon>
        <taxon>Polyporales</taxon>
        <taxon>Adustoporiaceae</taxon>
        <taxon>Rhodonia</taxon>
    </lineage>
</organism>
<reference evidence="2 3" key="1">
    <citation type="submission" date="2017-04" db="EMBL/GenBank/DDBJ databases">
        <title>Genome Sequence of the Model Brown-Rot Fungus Postia placenta SB12.</title>
        <authorList>
            <consortium name="DOE Joint Genome Institute"/>
            <person name="Gaskell J."/>
            <person name="Kersten P."/>
            <person name="Larrondo L.F."/>
            <person name="Canessa P."/>
            <person name="Martinez D."/>
            <person name="Hibbett D."/>
            <person name="Schmoll M."/>
            <person name="Kubicek C.P."/>
            <person name="Martinez A.T."/>
            <person name="Yadav J."/>
            <person name="Master E."/>
            <person name="Magnuson J.K."/>
            <person name="James T."/>
            <person name="Yaver D."/>
            <person name="Berka R."/>
            <person name="Labutti K."/>
            <person name="Lipzen A."/>
            <person name="Aerts A."/>
            <person name="Barry K."/>
            <person name="Henrissat B."/>
            <person name="Blanchette R."/>
            <person name="Grigoriev I."/>
            <person name="Cullen D."/>
        </authorList>
    </citation>
    <scope>NUCLEOTIDE SEQUENCE [LARGE SCALE GENOMIC DNA]</scope>
    <source>
        <strain evidence="2 3">MAD-698-R-SB12</strain>
    </source>
</reference>
<dbReference type="EMBL" id="KZ110591">
    <property type="protein sequence ID" value="OSX68198.1"/>
    <property type="molecule type" value="Genomic_DNA"/>
</dbReference>
<dbReference type="Proteomes" id="UP000194127">
    <property type="component" value="Unassembled WGS sequence"/>
</dbReference>
<name>A0A1X6NHT3_9APHY</name>
<sequence length="224" mass="25119">MPYDVQRLYGRKLLTILLAAMNWLAITGAIITVMPSLDDPVWNIPFTRSLSWFCASTVMGIVSSAISPLAALRVHALSGGTWYWVLPVWLLGMAPLGYNVAWLIIVKLESAGMNPVTFNTGVYAEFADFFDFNTLIDTYRMFVASTVSMVVSDILVVVATWYCISRTSSVRTQLVHDMWTAKPSLTTVMFRVDLAAYNSMLSPISKTTWIQEAKMMQETRAMME</sequence>
<feature type="transmembrane region" description="Helical" evidence="1">
    <location>
        <begin position="141"/>
        <end position="164"/>
    </location>
</feature>
<keyword evidence="1" id="KW-1133">Transmembrane helix</keyword>
<gene>
    <name evidence="2" type="ORF">POSPLADRAFT_1129800</name>
</gene>
<feature type="transmembrane region" description="Helical" evidence="1">
    <location>
        <begin position="82"/>
        <end position="105"/>
    </location>
</feature>
<accession>A0A1X6NHT3</accession>
<dbReference type="AlphaFoldDB" id="A0A1X6NHT3"/>